<name>A0A6A7Y4I1_9HYPH</name>
<keyword evidence="2" id="KW-1185">Reference proteome</keyword>
<dbReference type="AlphaFoldDB" id="A0A6A7Y4I1"/>
<comment type="caution">
    <text evidence="1">The sequence shown here is derived from an EMBL/GenBank/DDBJ whole genome shotgun (WGS) entry which is preliminary data.</text>
</comment>
<reference evidence="1 2" key="1">
    <citation type="submission" date="2019-09" db="EMBL/GenBank/DDBJ databases">
        <title>Segnochrobactrum spirostomi gen. nov., sp. nov., isolated from the ciliate Spirostomum cf. yagiui and description of a novel family, Segnochrobactraceae fam. nov. within the order Rhizobiales of the class Alphaproteobacteria.</title>
        <authorList>
            <person name="Akter S."/>
            <person name="Shazib S.U.A."/>
            <person name="Shin M.K."/>
        </authorList>
    </citation>
    <scope>NUCLEOTIDE SEQUENCE [LARGE SCALE GENOMIC DNA]</scope>
    <source>
        <strain evidence="1 2">Sp-1</strain>
    </source>
</reference>
<protein>
    <recommendedName>
        <fullName evidence="3">DUF2163 domain-containing protein</fullName>
    </recommendedName>
</protein>
<dbReference type="EMBL" id="VWNA01000001">
    <property type="protein sequence ID" value="MQT13636.1"/>
    <property type="molecule type" value="Genomic_DNA"/>
</dbReference>
<accession>A0A6A7Y4I1</accession>
<gene>
    <name evidence="1" type="ORF">F0357_13500</name>
</gene>
<sequence length="181" mass="19683">MRRFIWSETRKFDGTPDPIGFWDDVDNVSISGRTYYGSGTLFSVSGRTTTMNGSIPTLTITLSQISSAVSLMARGQDMTNARLEYLIGVFDVETDPNQLIDGLVTRFRGRITAARIDEPEAGGKGAITITAKGAGHQLTMASTARRSDAAMRRRDPNDTYSQYTGALKGIDIAFGTSRSVK</sequence>
<proteinExistence type="predicted"/>
<organism evidence="1 2">
    <name type="scientific">Segnochrobactrum spirostomi</name>
    <dbReference type="NCBI Taxonomy" id="2608987"/>
    <lineage>
        <taxon>Bacteria</taxon>
        <taxon>Pseudomonadati</taxon>
        <taxon>Pseudomonadota</taxon>
        <taxon>Alphaproteobacteria</taxon>
        <taxon>Hyphomicrobiales</taxon>
        <taxon>Segnochrobactraceae</taxon>
        <taxon>Segnochrobactrum</taxon>
    </lineage>
</organism>
<evidence type="ECO:0000313" key="1">
    <source>
        <dbReference type="EMBL" id="MQT13636.1"/>
    </source>
</evidence>
<evidence type="ECO:0000313" key="2">
    <source>
        <dbReference type="Proteomes" id="UP000332515"/>
    </source>
</evidence>
<evidence type="ECO:0008006" key="3">
    <source>
        <dbReference type="Google" id="ProtNLM"/>
    </source>
</evidence>
<dbReference type="Proteomes" id="UP000332515">
    <property type="component" value="Unassembled WGS sequence"/>
</dbReference>
<dbReference type="RefSeq" id="WP_153482615.1">
    <property type="nucleotide sequence ID" value="NZ_VWNA01000001.1"/>
</dbReference>